<name>H6L211_SAPGL</name>
<protein>
    <submittedName>
        <fullName evidence="1">Uncharacterized protein</fullName>
    </submittedName>
</protein>
<keyword evidence="2" id="KW-1185">Reference proteome</keyword>
<evidence type="ECO:0000313" key="2">
    <source>
        <dbReference type="Proteomes" id="UP000007519"/>
    </source>
</evidence>
<organism evidence="1 2">
    <name type="scientific">Saprospira grandis (strain Lewin)</name>
    <dbReference type="NCBI Taxonomy" id="984262"/>
    <lineage>
        <taxon>Bacteria</taxon>
        <taxon>Pseudomonadati</taxon>
        <taxon>Bacteroidota</taxon>
        <taxon>Saprospiria</taxon>
        <taxon>Saprospirales</taxon>
        <taxon>Saprospiraceae</taxon>
        <taxon>Saprospira</taxon>
    </lineage>
</organism>
<evidence type="ECO:0000313" key="1">
    <source>
        <dbReference type="EMBL" id="AFC23548.1"/>
    </source>
</evidence>
<proteinExistence type="predicted"/>
<dbReference type="AlphaFoldDB" id="H6L211"/>
<reference evidence="1 2" key="1">
    <citation type="journal article" date="2012" name="Stand. Genomic Sci.">
        <title>Complete genome sequencing and analysis of Saprospira grandis str. Lewin, a predatory marine bacterium.</title>
        <authorList>
            <person name="Saw J.H."/>
            <person name="Yuryev A."/>
            <person name="Kanbe M."/>
            <person name="Hou S."/>
            <person name="Young A.G."/>
            <person name="Aizawa S."/>
            <person name="Alam M."/>
        </authorList>
    </citation>
    <scope>NUCLEOTIDE SEQUENCE [LARGE SCALE GENOMIC DNA]</scope>
    <source>
        <strain evidence="1 2">Lewin</strain>
    </source>
</reference>
<dbReference type="HOGENOM" id="CLU_1804849_0_0_10"/>
<gene>
    <name evidence="1" type="ordered locus">SGRA_0810</name>
</gene>
<dbReference type="Proteomes" id="UP000007519">
    <property type="component" value="Chromosome"/>
</dbReference>
<dbReference type="KEGG" id="sgn:SGRA_0810"/>
<dbReference type="STRING" id="984262.SGRA_0810"/>
<sequence length="143" mass="16376">MFFSLAQNALSISGFQLSREIKKELFILFFWGLRCGSALRRYASGLAGLLGPSQKNKFFARSAAAPPPFASLGRTTFVFSLCFFLRPQKALSISGFQLASGRKIRKIFLPLFFFGPKKWRKFFWGRKKGENYSRTEKWPQKNG</sequence>
<accession>H6L211</accession>
<dbReference type="EMBL" id="CP002831">
    <property type="protein sequence ID" value="AFC23548.1"/>
    <property type="molecule type" value="Genomic_DNA"/>
</dbReference>